<feature type="domain" description="Phosphotyrosine protein phosphatase I" evidence="2">
    <location>
        <begin position="25"/>
        <end position="148"/>
    </location>
</feature>
<sequence length="152" mass="17065">MIKNIILSILVIYTIFACETNSKSKEIVFVCTHGAARSPIATAYFNKLAKEHNLNYHAVFRGTEPDSSLTQETVNGLAIDGFDTKNWKPEKVTMNDIEKANKVITFDCSVPSASADEMIEWNGTPSISKDYNIARDVIKNHVEQLIEKLKKE</sequence>
<comment type="caution">
    <text evidence="3">The sequence shown here is derived from an EMBL/GenBank/DDBJ whole genome shotgun (WGS) entry which is preliminary data.</text>
</comment>
<dbReference type="RefSeq" id="WP_109351962.1">
    <property type="nucleotide sequence ID" value="NZ_QFRI01000001.1"/>
</dbReference>
<evidence type="ECO:0000256" key="1">
    <source>
        <dbReference type="ARBA" id="ARBA00022849"/>
    </source>
</evidence>
<evidence type="ECO:0000313" key="4">
    <source>
        <dbReference type="Proteomes" id="UP000245375"/>
    </source>
</evidence>
<dbReference type="PANTHER" id="PTHR43428">
    <property type="entry name" value="ARSENATE REDUCTASE"/>
    <property type="match status" value="1"/>
</dbReference>
<evidence type="ECO:0000313" key="3">
    <source>
        <dbReference type="EMBL" id="PWH83956.1"/>
    </source>
</evidence>
<dbReference type="Gene3D" id="3.40.50.2300">
    <property type="match status" value="1"/>
</dbReference>
<dbReference type="SUPFAM" id="SSF52788">
    <property type="entry name" value="Phosphotyrosine protein phosphatases I"/>
    <property type="match status" value="1"/>
</dbReference>
<accession>A0A2U2X848</accession>
<dbReference type="InterPro" id="IPR023485">
    <property type="entry name" value="Ptyr_pPase"/>
</dbReference>
<dbReference type="OrthoDB" id="9784339at2"/>
<reference evidence="3" key="2">
    <citation type="submission" date="2018-05" db="EMBL/GenBank/DDBJ databases">
        <authorList>
            <person name="Lanie J.A."/>
            <person name="Ng W.-L."/>
            <person name="Kazmierczak K.M."/>
            <person name="Andrzejewski T.M."/>
            <person name="Davidsen T.M."/>
            <person name="Wayne K.J."/>
            <person name="Tettelin H."/>
            <person name="Glass J.I."/>
            <person name="Rusch D."/>
            <person name="Podicherti R."/>
            <person name="Tsui H.-C.T."/>
            <person name="Winkler M.E."/>
        </authorList>
    </citation>
    <scope>NUCLEOTIDE SEQUENCE [LARGE SCALE GENOMIC DNA]</scope>
    <source>
        <strain evidence="3">ZY111</strain>
    </source>
</reference>
<proteinExistence type="predicted"/>
<keyword evidence="4" id="KW-1185">Reference proteome</keyword>
<protein>
    <recommendedName>
        <fullName evidence="2">Phosphotyrosine protein phosphatase I domain-containing protein</fullName>
    </recommendedName>
</protein>
<dbReference type="PANTHER" id="PTHR43428:SF1">
    <property type="entry name" value="ARSENATE REDUCTASE"/>
    <property type="match status" value="1"/>
</dbReference>
<dbReference type="SMART" id="SM00226">
    <property type="entry name" value="LMWPc"/>
    <property type="match status" value="1"/>
</dbReference>
<evidence type="ECO:0000259" key="2">
    <source>
        <dbReference type="SMART" id="SM00226"/>
    </source>
</evidence>
<name>A0A2U2X848_9FLAO</name>
<reference evidence="3" key="1">
    <citation type="submission" date="2018-05" db="EMBL/GenBank/DDBJ databases">
        <title>Algibacter marinivivus sp. nov., isolated from sample around a algae.</title>
        <authorList>
            <person name="Zhong X."/>
        </authorList>
    </citation>
    <scope>NUCLEOTIDE SEQUENCE [LARGE SCALE GENOMIC DNA]</scope>
    <source>
        <strain evidence="3">ZY111</strain>
    </source>
</reference>
<dbReference type="PROSITE" id="PS51257">
    <property type="entry name" value="PROKAR_LIPOPROTEIN"/>
    <property type="match status" value="1"/>
</dbReference>
<keyword evidence="1" id="KW-0059">Arsenical resistance</keyword>
<dbReference type="AlphaFoldDB" id="A0A2U2X848"/>
<dbReference type="Proteomes" id="UP000245375">
    <property type="component" value="Unassembled WGS sequence"/>
</dbReference>
<dbReference type="InterPro" id="IPR036196">
    <property type="entry name" value="Ptyr_pPase_sf"/>
</dbReference>
<dbReference type="GO" id="GO:0046685">
    <property type="term" value="P:response to arsenic-containing substance"/>
    <property type="evidence" value="ECO:0007669"/>
    <property type="project" value="UniProtKB-KW"/>
</dbReference>
<dbReference type="EMBL" id="QFRI01000001">
    <property type="protein sequence ID" value="PWH83956.1"/>
    <property type="molecule type" value="Genomic_DNA"/>
</dbReference>
<gene>
    <name evidence="3" type="ORF">DIS18_05240</name>
</gene>
<dbReference type="Pfam" id="PF01451">
    <property type="entry name" value="LMWPc"/>
    <property type="match status" value="1"/>
</dbReference>
<organism evidence="3 4">
    <name type="scientific">Algibacter marinivivus</name>
    <dbReference type="NCBI Taxonomy" id="2100723"/>
    <lineage>
        <taxon>Bacteria</taxon>
        <taxon>Pseudomonadati</taxon>
        <taxon>Bacteroidota</taxon>
        <taxon>Flavobacteriia</taxon>
        <taxon>Flavobacteriales</taxon>
        <taxon>Flavobacteriaceae</taxon>
        <taxon>Algibacter</taxon>
    </lineage>
</organism>